<evidence type="ECO:0000256" key="1">
    <source>
        <dbReference type="SAM" id="MobiDB-lite"/>
    </source>
</evidence>
<protein>
    <submittedName>
        <fullName evidence="2">Uncharacterized protein</fullName>
    </submittedName>
</protein>
<gene>
    <name evidence="2" type="ORF">HIM_04151</name>
</gene>
<dbReference type="Proteomes" id="UP000054481">
    <property type="component" value="Unassembled WGS sequence"/>
</dbReference>
<reference evidence="2 3" key="1">
    <citation type="journal article" date="2014" name="Genome Biol. Evol.">
        <title>Comparative genomics and transcriptomics analyses reveal divergent lifestyle features of nematode endoparasitic fungus Hirsutella minnesotensis.</title>
        <authorList>
            <person name="Lai Y."/>
            <person name="Liu K."/>
            <person name="Zhang X."/>
            <person name="Zhang X."/>
            <person name="Li K."/>
            <person name="Wang N."/>
            <person name="Shu C."/>
            <person name="Wu Y."/>
            <person name="Wang C."/>
            <person name="Bushley K.E."/>
            <person name="Xiang M."/>
            <person name="Liu X."/>
        </authorList>
    </citation>
    <scope>NUCLEOTIDE SEQUENCE [LARGE SCALE GENOMIC DNA]</scope>
    <source>
        <strain evidence="2 3">3608</strain>
    </source>
</reference>
<organism evidence="2 3">
    <name type="scientific">Hirsutella minnesotensis 3608</name>
    <dbReference type="NCBI Taxonomy" id="1043627"/>
    <lineage>
        <taxon>Eukaryota</taxon>
        <taxon>Fungi</taxon>
        <taxon>Dikarya</taxon>
        <taxon>Ascomycota</taxon>
        <taxon>Pezizomycotina</taxon>
        <taxon>Sordariomycetes</taxon>
        <taxon>Hypocreomycetidae</taxon>
        <taxon>Hypocreales</taxon>
        <taxon>Ophiocordycipitaceae</taxon>
        <taxon>Hirsutella</taxon>
    </lineage>
</organism>
<feature type="compositionally biased region" description="Basic residues" evidence="1">
    <location>
        <begin position="41"/>
        <end position="55"/>
    </location>
</feature>
<feature type="region of interest" description="Disordered" evidence="1">
    <location>
        <begin position="1"/>
        <end position="74"/>
    </location>
</feature>
<keyword evidence="3" id="KW-1185">Reference proteome</keyword>
<evidence type="ECO:0000313" key="3">
    <source>
        <dbReference type="Proteomes" id="UP000054481"/>
    </source>
</evidence>
<dbReference type="AlphaFoldDB" id="A0A0F8A1R0"/>
<dbReference type="EMBL" id="KQ030511">
    <property type="protein sequence ID" value="KJZ76422.1"/>
    <property type="molecule type" value="Genomic_DNA"/>
</dbReference>
<feature type="compositionally biased region" description="Polar residues" evidence="1">
    <location>
        <begin position="1"/>
        <end position="11"/>
    </location>
</feature>
<sequence>MLPPTLTNTRTATDDDDDDDYDSDNDDDDNDDDNHLDNRHLRPPRHPRRRRKTHRHDTTQRGPYSLNIQPSRRI</sequence>
<feature type="compositionally biased region" description="Acidic residues" evidence="1">
    <location>
        <begin position="14"/>
        <end position="32"/>
    </location>
</feature>
<evidence type="ECO:0000313" key="2">
    <source>
        <dbReference type="EMBL" id="KJZ76422.1"/>
    </source>
</evidence>
<proteinExistence type="predicted"/>
<name>A0A0F8A1R0_9HYPO</name>
<accession>A0A0F8A1R0</accession>